<dbReference type="PATRIC" id="fig|1615673.3.peg.879"/>
<reference evidence="1 2" key="1">
    <citation type="submission" date="2015-02" db="EMBL/GenBank/DDBJ databases">
        <title>Two Pseudomonas sp. nov., isolated from raw milk.</title>
        <authorList>
            <person name="Wenning M."/>
            <person name="von Neubeck M."/>
            <person name="Huptas C."/>
            <person name="Scherer S."/>
        </authorList>
    </citation>
    <scope>NUCLEOTIDE SEQUENCE [LARGE SCALE GENOMIC DNA]</scope>
    <source>
        <strain evidence="1 2">DSM 29164</strain>
    </source>
</reference>
<dbReference type="AlphaFoldDB" id="A0A0R3A7U2"/>
<proteinExistence type="predicted"/>
<dbReference type="SUPFAM" id="SSF56784">
    <property type="entry name" value="HAD-like"/>
    <property type="match status" value="1"/>
</dbReference>
<organism evidence="1 2">
    <name type="scientific">Pseudomonas paralactis</name>
    <dbReference type="NCBI Taxonomy" id="1615673"/>
    <lineage>
        <taxon>Bacteria</taxon>
        <taxon>Pseudomonadati</taxon>
        <taxon>Pseudomonadota</taxon>
        <taxon>Gammaproteobacteria</taxon>
        <taxon>Pseudomonadales</taxon>
        <taxon>Pseudomonadaceae</taxon>
        <taxon>Pseudomonas</taxon>
    </lineage>
</organism>
<sequence length="202" mass="21296">MPHAEIAVATAPSLTAVLFGLSGCLVDFGSQARGDSPSPDAQATPGALKVLRSLKEQGVPCAWLDELPPAVTTPLSAGLPGWLKATSPSSIRWPAPHACWQALMELNIQRLEGCVLVSGEPRLLQSGLNAGLWTIGLASCGSLCGLAPEQWQALTEQQREHKRGKATVALYGLGVHSVIDHLGELGTCLADIRLRQLKGEKP</sequence>
<evidence type="ECO:0000313" key="1">
    <source>
        <dbReference type="EMBL" id="KRP68284.1"/>
    </source>
</evidence>
<gene>
    <name evidence="1" type="ORF">TX23_26285</name>
</gene>
<protein>
    <submittedName>
        <fullName evidence="1">Phosphatase</fullName>
    </submittedName>
</protein>
<dbReference type="Proteomes" id="UP000050852">
    <property type="component" value="Unassembled WGS sequence"/>
</dbReference>
<accession>A0A0R3A7U2</accession>
<comment type="caution">
    <text evidence="1">The sequence shown here is derived from an EMBL/GenBank/DDBJ whole genome shotgun (WGS) entry which is preliminary data.</text>
</comment>
<dbReference type="InterPro" id="IPR023214">
    <property type="entry name" value="HAD_sf"/>
</dbReference>
<name>A0A0R3A7U2_9PSED</name>
<evidence type="ECO:0000313" key="2">
    <source>
        <dbReference type="Proteomes" id="UP000050852"/>
    </source>
</evidence>
<dbReference type="EMBL" id="JYLN01000019">
    <property type="protein sequence ID" value="KRP68284.1"/>
    <property type="molecule type" value="Genomic_DNA"/>
</dbReference>
<dbReference type="RefSeq" id="WP_057704677.1">
    <property type="nucleotide sequence ID" value="NZ_JYLN01000019.1"/>
</dbReference>
<dbReference type="InterPro" id="IPR036412">
    <property type="entry name" value="HAD-like_sf"/>
</dbReference>
<dbReference type="OrthoDB" id="6982008at2"/>
<dbReference type="Gene3D" id="3.40.50.1000">
    <property type="entry name" value="HAD superfamily/HAD-like"/>
    <property type="match status" value="1"/>
</dbReference>